<name>A0A9P8Y2Z1_9PEZI</name>
<evidence type="ECO:0000313" key="2">
    <source>
        <dbReference type="EMBL" id="KAH7026242.1"/>
    </source>
</evidence>
<feature type="compositionally biased region" description="Basic residues" evidence="1">
    <location>
        <begin position="7"/>
        <end position="27"/>
    </location>
</feature>
<dbReference type="Proteomes" id="UP000756346">
    <property type="component" value="Unassembled WGS sequence"/>
</dbReference>
<evidence type="ECO:0000256" key="1">
    <source>
        <dbReference type="SAM" id="MobiDB-lite"/>
    </source>
</evidence>
<reference evidence="2" key="1">
    <citation type="journal article" date="2021" name="Nat. Commun.">
        <title>Genetic determinants of endophytism in the Arabidopsis root mycobiome.</title>
        <authorList>
            <person name="Mesny F."/>
            <person name="Miyauchi S."/>
            <person name="Thiergart T."/>
            <person name="Pickel B."/>
            <person name="Atanasova L."/>
            <person name="Karlsson M."/>
            <person name="Huettel B."/>
            <person name="Barry K.W."/>
            <person name="Haridas S."/>
            <person name="Chen C."/>
            <person name="Bauer D."/>
            <person name="Andreopoulos W."/>
            <person name="Pangilinan J."/>
            <person name="LaButti K."/>
            <person name="Riley R."/>
            <person name="Lipzen A."/>
            <person name="Clum A."/>
            <person name="Drula E."/>
            <person name="Henrissat B."/>
            <person name="Kohler A."/>
            <person name="Grigoriev I.V."/>
            <person name="Martin F.M."/>
            <person name="Hacquard S."/>
        </authorList>
    </citation>
    <scope>NUCLEOTIDE SEQUENCE</scope>
    <source>
        <strain evidence="2">MPI-CAGE-CH-0230</strain>
    </source>
</reference>
<accession>A0A9P8Y2Z1</accession>
<sequence>MAPTQSGHKRPKDKPERRRQKRAAQKKPRADSGKSAFWKKEITKKLKTPQRQPSFEYWNPERLLSDKEVAKFYRDNHSRCMYYGKCQDSRERTAKEIIEQVQSGLSATENVKVTSAFQSFEGGTHAGATKTEVEIFSDVQLGAMKDDAQADTSEIEGKD</sequence>
<protein>
    <submittedName>
        <fullName evidence="2">Uncharacterized protein</fullName>
    </submittedName>
</protein>
<proteinExistence type="predicted"/>
<organism evidence="2 3">
    <name type="scientific">Microdochium trichocladiopsis</name>
    <dbReference type="NCBI Taxonomy" id="1682393"/>
    <lineage>
        <taxon>Eukaryota</taxon>
        <taxon>Fungi</taxon>
        <taxon>Dikarya</taxon>
        <taxon>Ascomycota</taxon>
        <taxon>Pezizomycotina</taxon>
        <taxon>Sordariomycetes</taxon>
        <taxon>Xylariomycetidae</taxon>
        <taxon>Xylariales</taxon>
        <taxon>Microdochiaceae</taxon>
        <taxon>Microdochium</taxon>
    </lineage>
</organism>
<evidence type="ECO:0000313" key="3">
    <source>
        <dbReference type="Proteomes" id="UP000756346"/>
    </source>
</evidence>
<feature type="region of interest" description="Disordered" evidence="1">
    <location>
        <begin position="1"/>
        <end position="43"/>
    </location>
</feature>
<dbReference type="EMBL" id="JAGTJQ010000008">
    <property type="protein sequence ID" value="KAH7026242.1"/>
    <property type="molecule type" value="Genomic_DNA"/>
</dbReference>
<dbReference type="GeneID" id="70188750"/>
<dbReference type="RefSeq" id="XP_046009459.1">
    <property type="nucleotide sequence ID" value="XM_046159204.1"/>
</dbReference>
<feature type="compositionally biased region" description="Basic and acidic residues" evidence="1">
    <location>
        <begin position="28"/>
        <end position="43"/>
    </location>
</feature>
<gene>
    <name evidence="2" type="ORF">B0I36DRAFT_365835</name>
</gene>
<keyword evidence="3" id="KW-1185">Reference proteome</keyword>
<comment type="caution">
    <text evidence="2">The sequence shown here is derived from an EMBL/GenBank/DDBJ whole genome shotgun (WGS) entry which is preliminary data.</text>
</comment>
<dbReference type="AlphaFoldDB" id="A0A9P8Y2Z1"/>